<evidence type="ECO:0000256" key="3">
    <source>
        <dbReference type="ARBA" id="ARBA00023163"/>
    </source>
</evidence>
<feature type="region of interest" description="Disordered" evidence="5">
    <location>
        <begin position="429"/>
        <end position="460"/>
    </location>
</feature>
<accession>A0A1R3R7X4</accession>
<proteinExistence type="predicted"/>
<dbReference type="PROSITE" id="PS00463">
    <property type="entry name" value="ZN2_CY6_FUNGAL_1"/>
    <property type="match status" value="1"/>
</dbReference>
<dbReference type="PROSITE" id="PS50048">
    <property type="entry name" value="ZN2_CY6_FUNGAL_2"/>
    <property type="match status" value="1"/>
</dbReference>
<keyword evidence="2" id="KW-0238">DNA-binding</keyword>
<evidence type="ECO:0000256" key="2">
    <source>
        <dbReference type="ARBA" id="ARBA00023125"/>
    </source>
</evidence>
<dbReference type="GO" id="GO:0003677">
    <property type="term" value="F:DNA binding"/>
    <property type="evidence" value="ECO:0007669"/>
    <property type="project" value="UniProtKB-KW"/>
</dbReference>
<feature type="domain" description="Zn(2)-C6 fungal-type" evidence="6">
    <location>
        <begin position="131"/>
        <end position="161"/>
    </location>
</feature>
<dbReference type="CDD" id="cd00067">
    <property type="entry name" value="GAL4"/>
    <property type="match status" value="1"/>
</dbReference>
<dbReference type="STRING" id="602072.A0A1R3R7X4"/>
<dbReference type="SUPFAM" id="SSF57701">
    <property type="entry name" value="Zn2/Cys6 DNA-binding domain"/>
    <property type="match status" value="1"/>
</dbReference>
<dbReference type="GO" id="GO:0009893">
    <property type="term" value="P:positive regulation of metabolic process"/>
    <property type="evidence" value="ECO:0007669"/>
    <property type="project" value="UniProtKB-ARBA"/>
</dbReference>
<dbReference type="InterPro" id="IPR036864">
    <property type="entry name" value="Zn2-C6_fun-type_DNA-bd_sf"/>
</dbReference>
<keyword evidence="4" id="KW-0539">Nucleus</keyword>
<dbReference type="OrthoDB" id="4356994at2759"/>
<dbReference type="EMBL" id="KV907516">
    <property type="protein sequence ID" value="OOF90568.1"/>
    <property type="molecule type" value="Genomic_DNA"/>
</dbReference>
<organism evidence="7 8">
    <name type="scientific">Aspergillus carbonarius (strain ITEM 5010)</name>
    <dbReference type="NCBI Taxonomy" id="602072"/>
    <lineage>
        <taxon>Eukaryota</taxon>
        <taxon>Fungi</taxon>
        <taxon>Dikarya</taxon>
        <taxon>Ascomycota</taxon>
        <taxon>Pezizomycotina</taxon>
        <taxon>Eurotiomycetes</taxon>
        <taxon>Eurotiomycetidae</taxon>
        <taxon>Eurotiales</taxon>
        <taxon>Aspergillaceae</taxon>
        <taxon>Aspergillus</taxon>
        <taxon>Aspergillus subgen. Circumdati</taxon>
    </lineage>
</organism>
<dbReference type="Pfam" id="PF00172">
    <property type="entry name" value="Zn_clus"/>
    <property type="match status" value="1"/>
</dbReference>
<sequence length="520" mass="56732">MSGEFDRDWNKPTAALGFAETTEEMLAINDIASEIIVIVRCRSSGPLATHDSVRVFPASVLWVHSGGPEIGALTGSGGSDQWLSSRGNPGCKSTTQTMFCTLKYNEADEPSSLETTSPPFLKTKRSLGKVACLNCRSSKLKCTGEPDGCRRCEARKVSCSYSMAAHTSNSTRRKGIAKEKSIMAERARHAANVARNNNVQNQIHYLQHPMFTLAELDSLSSLDSWDTLGSFDAPHDVTVGLDSLPNFPNAISGEPFLCMGSPNRLSMTEWPMVGSPEPSLSPYSRADINSTVATIENGPQTVAPDIVNAKHDHSCFTRAVQIYEMIEVNLAWGPIHCHSEAIGGILEHLKLALAACESLLECQQCTMRHEYVMLLISMCRKITGSLEGVYPGFHAAASRSLHPRSSPSAERNMRQSCLGPLWTPESAGSEAVSLTEGSSHGSGSNRSSPHDGPNHGHRSKGWCLDADDEHVIFRSLLRARATRLDAFVTRLGKVVPEEGWPAHRRGTRELQERVKHILSM</sequence>
<keyword evidence="1" id="KW-0805">Transcription regulation</keyword>
<dbReference type="AlphaFoldDB" id="A0A1R3R7X4"/>
<name>A0A1R3R7X4_ASPC5</name>
<evidence type="ECO:0000256" key="1">
    <source>
        <dbReference type="ARBA" id="ARBA00023015"/>
    </source>
</evidence>
<evidence type="ECO:0000259" key="6">
    <source>
        <dbReference type="PROSITE" id="PS50048"/>
    </source>
</evidence>
<dbReference type="VEuPathDB" id="FungiDB:ASPCADRAFT_409981"/>
<evidence type="ECO:0000256" key="5">
    <source>
        <dbReference type="SAM" id="MobiDB-lite"/>
    </source>
</evidence>
<evidence type="ECO:0000256" key="4">
    <source>
        <dbReference type="ARBA" id="ARBA00023242"/>
    </source>
</evidence>
<dbReference type="Gene3D" id="4.10.240.10">
    <property type="entry name" value="Zn(2)-C6 fungal-type DNA-binding domain"/>
    <property type="match status" value="1"/>
</dbReference>
<evidence type="ECO:0000313" key="8">
    <source>
        <dbReference type="Proteomes" id="UP000188318"/>
    </source>
</evidence>
<keyword evidence="8" id="KW-1185">Reference proteome</keyword>
<feature type="compositionally biased region" description="Low complexity" evidence="5">
    <location>
        <begin position="437"/>
        <end position="447"/>
    </location>
</feature>
<keyword evidence="3" id="KW-0804">Transcription</keyword>
<dbReference type="InterPro" id="IPR001138">
    <property type="entry name" value="Zn2Cys6_DnaBD"/>
</dbReference>
<gene>
    <name evidence="7" type="ORF">ASPCADRAFT_409981</name>
</gene>
<dbReference type="OMA" id="ENLTECA"/>
<dbReference type="GO" id="GO:0000981">
    <property type="term" value="F:DNA-binding transcription factor activity, RNA polymerase II-specific"/>
    <property type="evidence" value="ECO:0007669"/>
    <property type="project" value="InterPro"/>
</dbReference>
<dbReference type="GO" id="GO:0008270">
    <property type="term" value="F:zinc ion binding"/>
    <property type="evidence" value="ECO:0007669"/>
    <property type="project" value="InterPro"/>
</dbReference>
<reference evidence="8" key="1">
    <citation type="journal article" date="2017" name="Genome Biol.">
        <title>Comparative genomics reveals high biological diversity and specific adaptations in the industrially and medically important fungal genus Aspergillus.</title>
        <authorList>
            <person name="de Vries R.P."/>
            <person name="Riley R."/>
            <person name="Wiebenga A."/>
            <person name="Aguilar-Osorio G."/>
            <person name="Amillis S."/>
            <person name="Uchima C.A."/>
            <person name="Anderluh G."/>
            <person name="Asadollahi M."/>
            <person name="Askin M."/>
            <person name="Barry K."/>
            <person name="Battaglia E."/>
            <person name="Bayram O."/>
            <person name="Benocci T."/>
            <person name="Braus-Stromeyer S.A."/>
            <person name="Caldana C."/>
            <person name="Canovas D."/>
            <person name="Cerqueira G.C."/>
            <person name="Chen F."/>
            <person name="Chen W."/>
            <person name="Choi C."/>
            <person name="Clum A."/>
            <person name="Dos Santos R.A."/>
            <person name="Damasio A.R."/>
            <person name="Diallinas G."/>
            <person name="Emri T."/>
            <person name="Fekete E."/>
            <person name="Flipphi M."/>
            <person name="Freyberg S."/>
            <person name="Gallo A."/>
            <person name="Gournas C."/>
            <person name="Habgood R."/>
            <person name="Hainaut M."/>
            <person name="Harispe M.L."/>
            <person name="Henrissat B."/>
            <person name="Hilden K.S."/>
            <person name="Hope R."/>
            <person name="Hossain A."/>
            <person name="Karabika E."/>
            <person name="Karaffa L."/>
            <person name="Karanyi Z."/>
            <person name="Krasevec N."/>
            <person name="Kuo A."/>
            <person name="Kusch H."/>
            <person name="LaButti K."/>
            <person name="Lagendijk E.L."/>
            <person name="Lapidus A."/>
            <person name="Levasseur A."/>
            <person name="Lindquist E."/>
            <person name="Lipzen A."/>
            <person name="Logrieco A.F."/>
            <person name="MacCabe A."/>
            <person name="Maekelae M.R."/>
            <person name="Malavazi I."/>
            <person name="Melin P."/>
            <person name="Meyer V."/>
            <person name="Mielnichuk N."/>
            <person name="Miskei M."/>
            <person name="Molnar A.P."/>
            <person name="Mule G."/>
            <person name="Ngan C.Y."/>
            <person name="Orejas M."/>
            <person name="Orosz E."/>
            <person name="Ouedraogo J.P."/>
            <person name="Overkamp K.M."/>
            <person name="Park H.-S."/>
            <person name="Perrone G."/>
            <person name="Piumi F."/>
            <person name="Punt P.J."/>
            <person name="Ram A.F."/>
            <person name="Ramon A."/>
            <person name="Rauscher S."/>
            <person name="Record E."/>
            <person name="Riano-Pachon D.M."/>
            <person name="Robert V."/>
            <person name="Roehrig J."/>
            <person name="Ruller R."/>
            <person name="Salamov A."/>
            <person name="Salih N.S."/>
            <person name="Samson R.A."/>
            <person name="Sandor E."/>
            <person name="Sanguinetti M."/>
            <person name="Schuetze T."/>
            <person name="Sepcic K."/>
            <person name="Shelest E."/>
            <person name="Sherlock G."/>
            <person name="Sophianopoulou V."/>
            <person name="Squina F.M."/>
            <person name="Sun H."/>
            <person name="Susca A."/>
            <person name="Todd R.B."/>
            <person name="Tsang A."/>
            <person name="Unkles S.E."/>
            <person name="van de Wiele N."/>
            <person name="van Rossen-Uffink D."/>
            <person name="Oliveira J.V."/>
            <person name="Vesth T.C."/>
            <person name="Visser J."/>
            <person name="Yu J.-H."/>
            <person name="Zhou M."/>
            <person name="Andersen M.R."/>
            <person name="Archer D.B."/>
            <person name="Baker S.E."/>
            <person name="Benoit I."/>
            <person name="Brakhage A.A."/>
            <person name="Braus G.H."/>
            <person name="Fischer R."/>
            <person name="Frisvad J.C."/>
            <person name="Goldman G.H."/>
            <person name="Houbraken J."/>
            <person name="Oakley B."/>
            <person name="Pocsi I."/>
            <person name="Scazzocchio C."/>
            <person name="Seiboth B."/>
            <person name="vanKuyk P.A."/>
            <person name="Wortman J."/>
            <person name="Dyer P.S."/>
            <person name="Grigoriev I.V."/>
        </authorList>
    </citation>
    <scope>NUCLEOTIDE SEQUENCE [LARGE SCALE GENOMIC DNA]</scope>
    <source>
        <strain evidence="8">ITEM 5010</strain>
    </source>
</reference>
<dbReference type="Proteomes" id="UP000188318">
    <property type="component" value="Unassembled WGS sequence"/>
</dbReference>
<evidence type="ECO:0000313" key="7">
    <source>
        <dbReference type="EMBL" id="OOF90568.1"/>
    </source>
</evidence>
<protein>
    <recommendedName>
        <fullName evidence="6">Zn(2)-C6 fungal-type domain-containing protein</fullName>
    </recommendedName>
</protein>
<dbReference type="SMART" id="SM00066">
    <property type="entry name" value="GAL4"/>
    <property type="match status" value="1"/>
</dbReference>